<comment type="caution">
    <text evidence="1">The sequence shown here is derived from an EMBL/GenBank/DDBJ whole genome shotgun (WGS) entry which is preliminary data.</text>
</comment>
<protein>
    <submittedName>
        <fullName evidence="1">Acyl-protein thioesterase related protein</fullName>
    </submittedName>
</protein>
<dbReference type="Proteomes" id="UP000095192">
    <property type="component" value="Unassembled WGS sequence"/>
</dbReference>
<dbReference type="VEuPathDB" id="ToxoDB:cyc_06609"/>
<accession>A0A1D3CW73</accession>
<reference evidence="1 2" key="1">
    <citation type="journal article" date="2016" name="BMC Genomics">
        <title>Comparative genomics reveals Cyclospora cayetanensis possesses coccidia-like metabolism and invasion components but unique surface antigens.</title>
        <authorList>
            <person name="Liu S."/>
            <person name="Wang L."/>
            <person name="Zheng H."/>
            <person name="Xu Z."/>
            <person name="Roellig D.M."/>
            <person name="Li N."/>
            <person name="Frace M.A."/>
            <person name="Tang K."/>
            <person name="Arrowood M.J."/>
            <person name="Moss D.M."/>
            <person name="Zhang L."/>
            <person name="Feng Y."/>
            <person name="Xiao L."/>
        </authorList>
    </citation>
    <scope>NUCLEOTIDE SEQUENCE [LARGE SCALE GENOMIC DNA]</scope>
    <source>
        <strain evidence="1 2">CHN_HEN01</strain>
    </source>
</reference>
<sequence length="195" mass="22023">MAYFVGLATRVPIGGIICVSGWCPCLHHFSLGEMFCRNSLRQVLYLHGDENEVLDVDYALNTYDEASPVTNDIVDDPEVATERFRFACLRGLGHEAHEGVFGRITNYLECCMLRNPRKSLADSRSPLTARRPYTDAKMAGNIATNEGKIDHGFVYRHMNSAERGHDLFKGETYRHVESRIHVRNGDKGETIEWSG</sequence>
<dbReference type="InterPro" id="IPR029058">
    <property type="entry name" value="AB_hydrolase_fold"/>
</dbReference>
<dbReference type="InParanoid" id="A0A1D3CW73"/>
<name>A0A1D3CW73_9EIME</name>
<organism evidence="1 2">
    <name type="scientific">Cyclospora cayetanensis</name>
    <dbReference type="NCBI Taxonomy" id="88456"/>
    <lineage>
        <taxon>Eukaryota</taxon>
        <taxon>Sar</taxon>
        <taxon>Alveolata</taxon>
        <taxon>Apicomplexa</taxon>
        <taxon>Conoidasida</taxon>
        <taxon>Coccidia</taxon>
        <taxon>Eucoccidiorida</taxon>
        <taxon>Eimeriorina</taxon>
        <taxon>Eimeriidae</taxon>
        <taxon>Cyclospora</taxon>
    </lineage>
</organism>
<dbReference type="AlphaFoldDB" id="A0A1D3CW73"/>
<evidence type="ECO:0000313" key="2">
    <source>
        <dbReference type="Proteomes" id="UP000095192"/>
    </source>
</evidence>
<dbReference type="EMBL" id="JROU02001720">
    <property type="protein sequence ID" value="OEH75441.1"/>
    <property type="molecule type" value="Genomic_DNA"/>
</dbReference>
<dbReference type="Gene3D" id="3.40.50.1820">
    <property type="entry name" value="alpha/beta hydrolase"/>
    <property type="match status" value="1"/>
</dbReference>
<proteinExistence type="predicted"/>
<evidence type="ECO:0000313" key="1">
    <source>
        <dbReference type="EMBL" id="OEH75441.1"/>
    </source>
</evidence>
<keyword evidence="2" id="KW-1185">Reference proteome</keyword>
<gene>
    <name evidence="1" type="ORF">cyc_06609</name>
</gene>